<organism evidence="1 2">
    <name type="scientific">Clunio marinus</name>
    <dbReference type="NCBI Taxonomy" id="568069"/>
    <lineage>
        <taxon>Eukaryota</taxon>
        <taxon>Metazoa</taxon>
        <taxon>Ecdysozoa</taxon>
        <taxon>Arthropoda</taxon>
        <taxon>Hexapoda</taxon>
        <taxon>Insecta</taxon>
        <taxon>Pterygota</taxon>
        <taxon>Neoptera</taxon>
        <taxon>Endopterygota</taxon>
        <taxon>Diptera</taxon>
        <taxon>Nematocera</taxon>
        <taxon>Chironomoidea</taxon>
        <taxon>Chironomidae</taxon>
        <taxon>Clunio</taxon>
    </lineage>
</organism>
<sequence>MVLHKKSSIYLHYEVRSACHCASIDVIIFPRETNHHIDDSYSSILIIDIMKLVFVEGNF</sequence>
<dbReference type="Proteomes" id="UP000183832">
    <property type="component" value="Unassembled WGS sequence"/>
</dbReference>
<evidence type="ECO:0000313" key="2">
    <source>
        <dbReference type="Proteomes" id="UP000183832"/>
    </source>
</evidence>
<evidence type="ECO:0000313" key="1">
    <source>
        <dbReference type="EMBL" id="CRL05974.1"/>
    </source>
</evidence>
<dbReference type="EMBL" id="CVRI01000066">
    <property type="protein sequence ID" value="CRL05974.1"/>
    <property type="molecule type" value="Genomic_DNA"/>
</dbReference>
<dbReference type="AlphaFoldDB" id="A0A1J1J3B8"/>
<proteinExistence type="predicted"/>
<name>A0A1J1J3B8_9DIPT</name>
<keyword evidence="2" id="KW-1185">Reference proteome</keyword>
<accession>A0A1J1J3B8</accession>
<gene>
    <name evidence="1" type="ORF">CLUMA_CG019397</name>
</gene>
<protein>
    <submittedName>
        <fullName evidence="1">CLUMA_CG019397, isoform A</fullName>
    </submittedName>
</protein>
<reference evidence="1 2" key="1">
    <citation type="submission" date="2015-04" db="EMBL/GenBank/DDBJ databases">
        <authorList>
            <person name="Syromyatnikov M.Y."/>
            <person name="Popov V.N."/>
        </authorList>
    </citation>
    <scope>NUCLEOTIDE SEQUENCE [LARGE SCALE GENOMIC DNA]</scope>
</reference>